<gene>
    <name evidence="1" type="ORF">UJA718_LOCUS44423</name>
</gene>
<evidence type="ECO:0000313" key="2">
    <source>
        <dbReference type="Proteomes" id="UP000663873"/>
    </source>
</evidence>
<organism evidence="1 2">
    <name type="scientific">Rotaria socialis</name>
    <dbReference type="NCBI Taxonomy" id="392032"/>
    <lineage>
        <taxon>Eukaryota</taxon>
        <taxon>Metazoa</taxon>
        <taxon>Spiralia</taxon>
        <taxon>Gnathifera</taxon>
        <taxon>Rotifera</taxon>
        <taxon>Eurotatoria</taxon>
        <taxon>Bdelloidea</taxon>
        <taxon>Philodinida</taxon>
        <taxon>Philodinidae</taxon>
        <taxon>Rotaria</taxon>
    </lineage>
</organism>
<keyword evidence="2" id="KW-1185">Reference proteome</keyword>
<name>A0A821TF38_9BILA</name>
<dbReference type="AlphaFoldDB" id="A0A821TF38"/>
<dbReference type="Proteomes" id="UP000663873">
    <property type="component" value="Unassembled WGS sequence"/>
</dbReference>
<protein>
    <submittedName>
        <fullName evidence="1">Uncharacterized protein</fullName>
    </submittedName>
</protein>
<dbReference type="EMBL" id="CAJOBP010068521">
    <property type="protein sequence ID" value="CAF4874491.1"/>
    <property type="molecule type" value="Genomic_DNA"/>
</dbReference>
<proteinExistence type="predicted"/>
<sequence>MKAIIHFKPYSSSTKELHKLEGYIIGA</sequence>
<feature type="non-terminal residue" evidence="1">
    <location>
        <position position="27"/>
    </location>
</feature>
<evidence type="ECO:0000313" key="1">
    <source>
        <dbReference type="EMBL" id="CAF4874491.1"/>
    </source>
</evidence>
<comment type="caution">
    <text evidence="1">The sequence shown here is derived from an EMBL/GenBank/DDBJ whole genome shotgun (WGS) entry which is preliminary data.</text>
</comment>
<reference evidence="1" key="1">
    <citation type="submission" date="2021-02" db="EMBL/GenBank/DDBJ databases">
        <authorList>
            <person name="Nowell W R."/>
        </authorList>
    </citation>
    <scope>NUCLEOTIDE SEQUENCE</scope>
</reference>
<accession>A0A821TF38</accession>